<keyword evidence="3" id="KW-1185">Reference proteome</keyword>
<proteinExistence type="predicted"/>
<dbReference type="GeneTree" id="ENSGT00390000011767"/>
<dbReference type="Proteomes" id="UP000694394">
    <property type="component" value="Chromosome 6"/>
</dbReference>
<name>A0A8C5XJK3_MICMU</name>
<sequence length="78" mass="8342">MGSRLPLVLLLTLLGGSCGAGPGMTLQLKLKESFVANFSYESGFLELLKKFCLLLHLPSGTNVTLHHVGPPHHVICST</sequence>
<protein>
    <submittedName>
        <fullName evidence="2">Surfactant associated 2</fullName>
    </submittedName>
</protein>
<reference evidence="2" key="3">
    <citation type="submission" date="2025-09" db="UniProtKB">
        <authorList>
            <consortium name="Ensembl"/>
        </authorList>
    </citation>
    <scope>IDENTIFICATION</scope>
</reference>
<accession>A0A8C5XJK3</accession>
<feature type="signal peptide" evidence="1">
    <location>
        <begin position="1"/>
        <end position="19"/>
    </location>
</feature>
<feature type="chain" id="PRO_5034358022" evidence="1">
    <location>
        <begin position="20"/>
        <end position="78"/>
    </location>
</feature>
<dbReference type="Pfam" id="PF15210">
    <property type="entry name" value="SFTA2"/>
    <property type="match status" value="1"/>
</dbReference>
<dbReference type="EMBL" id="ABDC03007311">
    <property type="status" value="NOT_ANNOTATED_CDS"/>
    <property type="molecule type" value="Genomic_DNA"/>
</dbReference>
<evidence type="ECO:0000313" key="3">
    <source>
        <dbReference type="Proteomes" id="UP000694394"/>
    </source>
</evidence>
<dbReference type="PROSITE" id="PS51257">
    <property type="entry name" value="PROKAR_LIPOPROTEIN"/>
    <property type="match status" value="1"/>
</dbReference>
<organism evidence="2 3">
    <name type="scientific">Microcebus murinus</name>
    <name type="common">Gray mouse lemur</name>
    <name type="synonym">Lemur murinus</name>
    <dbReference type="NCBI Taxonomy" id="30608"/>
    <lineage>
        <taxon>Eukaryota</taxon>
        <taxon>Metazoa</taxon>
        <taxon>Chordata</taxon>
        <taxon>Craniata</taxon>
        <taxon>Vertebrata</taxon>
        <taxon>Euteleostomi</taxon>
        <taxon>Mammalia</taxon>
        <taxon>Eutheria</taxon>
        <taxon>Euarchontoglires</taxon>
        <taxon>Primates</taxon>
        <taxon>Strepsirrhini</taxon>
        <taxon>Lemuriformes</taxon>
        <taxon>Cheirogaleidae</taxon>
        <taxon>Microcebus</taxon>
    </lineage>
</organism>
<dbReference type="PANTHER" id="PTHR38500:SF1">
    <property type="entry name" value="SURFACTANT-ASSOCIATED PROTEIN 2"/>
    <property type="match status" value="1"/>
</dbReference>
<dbReference type="InterPro" id="IPR028198">
    <property type="entry name" value="SFTA2"/>
</dbReference>
<gene>
    <name evidence="2" type="primary">SFTA2</name>
</gene>
<evidence type="ECO:0000256" key="1">
    <source>
        <dbReference type="SAM" id="SignalP"/>
    </source>
</evidence>
<evidence type="ECO:0000313" key="2">
    <source>
        <dbReference type="Ensembl" id="ENSMICP00000028931.2"/>
    </source>
</evidence>
<dbReference type="AlphaFoldDB" id="A0A8C5XJK3"/>
<reference evidence="2" key="2">
    <citation type="submission" date="2025-08" db="UniProtKB">
        <authorList>
            <consortium name="Ensembl"/>
        </authorList>
    </citation>
    <scope>IDENTIFICATION</scope>
</reference>
<dbReference type="PANTHER" id="PTHR38500">
    <property type="entry name" value="SURFACTANT-ASSOCIATED PROTEIN 2"/>
    <property type="match status" value="1"/>
</dbReference>
<keyword evidence="1" id="KW-0732">Signal</keyword>
<reference evidence="2" key="1">
    <citation type="submission" date="2016-12" db="EMBL/GenBank/DDBJ databases">
        <title>Mouse lemur reference genome and diversity panel.</title>
        <authorList>
            <person name="Harris R."/>
            <person name="Larsen P."/>
            <person name="Liu Y."/>
            <person name="Hughes D.S."/>
            <person name="Murali S."/>
            <person name="Raveendran M."/>
            <person name="Korchina V."/>
            <person name="Wang M."/>
            <person name="Jhangiani S."/>
            <person name="Bandaranaike D."/>
            <person name="Bellair M."/>
            <person name="Blankenburg K."/>
            <person name="Chao H."/>
            <person name="Dahdouli M."/>
            <person name="Dinh H."/>
            <person name="Doddapaneni H."/>
            <person name="English A."/>
            <person name="Firestine M."/>
            <person name="Gnanaolivu R."/>
            <person name="Gross S."/>
            <person name="Hernandez B."/>
            <person name="Javaid M."/>
            <person name="Jayaseelan J."/>
            <person name="Jones J."/>
            <person name="Khan Z."/>
            <person name="Kovar C."/>
            <person name="Kurapati P."/>
            <person name="Le B."/>
            <person name="Lee S."/>
            <person name="Li M."/>
            <person name="Mathew T."/>
            <person name="Narasimhan A."/>
            <person name="Ngo D."/>
            <person name="Nguyen L."/>
            <person name="Okwuonu G."/>
            <person name="Ongeri F."/>
            <person name="Osuji N."/>
            <person name="Pu L.-L."/>
            <person name="Puazo M."/>
            <person name="Quiroz J."/>
            <person name="Raj R."/>
            <person name="Rajbhandari K."/>
            <person name="Reid J.G."/>
            <person name="Santibanez J."/>
            <person name="Sexton D."/>
            <person name="Skinner E."/>
            <person name="Vee V."/>
            <person name="Weissenberger G."/>
            <person name="Wu Y."/>
            <person name="Xin Y."/>
            <person name="Han Y."/>
            <person name="Campbell C."/>
            <person name="Brown A."/>
            <person name="Sullivan B."/>
            <person name="Shelton J."/>
            <person name="Brown S."/>
            <person name="Dudchenko O."/>
            <person name="Machol I."/>
            <person name="Durand N."/>
            <person name="Shamim M."/>
            <person name="Lieberman A."/>
            <person name="Muzny D.M."/>
            <person name="Richards S."/>
            <person name="Yoder A."/>
            <person name="Worley K.C."/>
            <person name="Rogers J."/>
            <person name="Gibbs R.A."/>
        </authorList>
    </citation>
    <scope>NUCLEOTIDE SEQUENCE [LARGE SCALE GENOMIC DNA]</scope>
</reference>
<dbReference type="Ensembl" id="ENSMICT00000047001.2">
    <property type="protein sequence ID" value="ENSMICP00000028931.2"/>
    <property type="gene ID" value="ENSMICG00000030909.2"/>
</dbReference>